<dbReference type="EMBL" id="LFVU01000007">
    <property type="protein sequence ID" value="KMT22523.1"/>
    <property type="molecule type" value="Genomic_DNA"/>
</dbReference>
<feature type="transmembrane region" description="Helical" evidence="1">
    <location>
        <begin position="187"/>
        <end position="207"/>
    </location>
</feature>
<dbReference type="STRING" id="1121307.CLCY_10c00680"/>
<name>A0A0J8DEA6_CLOCY</name>
<reference evidence="2 3" key="1">
    <citation type="submission" date="2015-06" db="EMBL/GenBank/DDBJ databases">
        <title>Draft genome sequence of the purine-degrading Clostridium cylindrosporum HC-1 (DSM 605).</title>
        <authorList>
            <person name="Poehlein A."/>
            <person name="Schiel-Bengelsdorf B."/>
            <person name="Bengelsdorf F."/>
            <person name="Daniel R."/>
            <person name="Duerre P."/>
        </authorList>
    </citation>
    <scope>NUCLEOTIDE SEQUENCE [LARGE SCALE GENOMIC DNA]</scope>
    <source>
        <strain evidence="2 3">DSM 605</strain>
    </source>
</reference>
<proteinExistence type="predicted"/>
<dbReference type="Pfam" id="PF11449">
    <property type="entry name" value="ArsP_2"/>
    <property type="match status" value="2"/>
</dbReference>
<dbReference type="OrthoDB" id="9783550at2"/>
<dbReference type="PATRIC" id="fig|1121307.3.peg.72"/>
<feature type="transmembrane region" description="Helical" evidence="1">
    <location>
        <begin position="248"/>
        <end position="268"/>
    </location>
</feature>
<evidence type="ECO:0000313" key="2">
    <source>
        <dbReference type="EMBL" id="KMT22523.1"/>
    </source>
</evidence>
<gene>
    <name evidence="2" type="ORF">CLCY_10c00680</name>
</gene>
<evidence type="ECO:0000313" key="3">
    <source>
        <dbReference type="Proteomes" id="UP000036756"/>
    </source>
</evidence>
<dbReference type="NCBIfam" id="NF037962">
    <property type="entry name" value="arsenic_eff"/>
    <property type="match status" value="1"/>
</dbReference>
<keyword evidence="1" id="KW-1133">Transmembrane helix</keyword>
<keyword evidence="1" id="KW-0812">Transmembrane</keyword>
<feature type="transmembrane region" description="Helical" evidence="1">
    <location>
        <begin position="219"/>
        <end position="241"/>
    </location>
</feature>
<evidence type="ECO:0008006" key="4">
    <source>
        <dbReference type="Google" id="ProtNLM"/>
    </source>
</evidence>
<comment type="caution">
    <text evidence="2">The sequence shown here is derived from an EMBL/GenBank/DDBJ whole genome shotgun (WGS) entry which is preliminary data.</text>
</comment>
<keyword evidence="3" id="KW-1185">Reference proteome</keyword>
<accession>A0A0J8DEA6</accession>
<evidence type="ECO:0000256" key="1">
    <source>
        <dbReference type="SAM" id="Phobius"/>
    </source>
</evidence>
<sequence>MELLHEGHLHGDETGFFAVLEHSLIDIIPMIIILILTFVAIEYIEHKFSARLQDKVRNAGILGPLLGAIVGIIPQCGFSVMAVALYSRKIISLGTMMAIFLATSDETIPVLLSTPGAYKHILPIIGAKLVIAIVAGYIIDIIFGRKSMKVDIKSTKEMESEGEKCLDHEKISLSKVFIHSIQRSFKVGIYIYVITVLITLLIEYFHIDKFDSIIFTEGYIQIFLVSLIGLIPNCAVSLGIVKLFTMNVIGFSSVIAGLSSNAGLALIFLFKESKNKKKALLITLMLFVISLLSGITLHIFY</sequence>
<feature type="transmembrane region" description="Helical" evidence="1">
    <location>
        <begin position="280"/>
        <end position="300"/>
    </location>
</feature>
<protein>
    <recommendedName>
        <fullName evidence="4">Permease</fullName>
    </recommendedName>
</protein>
<feature type="transmembrane region" description="Helical" evidence="1">
    <location>
        <begin position="24"/>
        <end position="44"/>
    </location>
</feature>
<organism evidence="2 3">
    <name type="scientific">Clostridium cylindrosporum DSM 605</name>
    <dbReference type="NCBI Taxonomy" id="1121307"/>
    <lineage>
        <taxon>Bacteria</taxon>
        <taxon>Bacillati</taxon>
        <taxon>Bacillota</taxon>
        <taxon>Clostridia</taxon>
        <taxon>Eubacteriales</taxon>
        <taxon>Clostridiaceae</taxon>
        <taxon>Clostridium</taxon>
    </lineage>
</organism>
<dbReference type="Proteomes" id="UP000036756">
    <property type="component" value="Unassembled WGS sequence"/>
</dbReference>
<dbReference type="RefSeq" id="WP_048569937.1">
    <property type="nucleotide sequence ID" value="NZ_LFVU01000007.1"/>
</dbReference>
<dbReference type="AlphaFoldDB" id="A0A0J8DEA6"/>
<feature type="transmembrane region" description="Helical" evidence="1">
    <location>
        <begin position="65"/>
        <end position="87"/>
    </location>
</feature>
<keyword evidence="1" id="KW-0472">Membrane</keyword>
<dbReference type="InterPro" id="IPR021552">
    <property type="entry name" value="ArsP_2"/>
</dbReference>
<feature type="transmembrane region" description="Helical" evidence="1">
    <location>
        <begin position="121"/>
        <end position="143"/>
    </location>
</feature>